<feature type="domain" description="N-end rule aminoacyl transferase C-terminal" evidence="6">
    <location>
        <begin position="104"/>
        <end position="223"/>
    </location>
</feature>
<comment type="similarity">
    <text evidence="4">Belongs to the R-transferase family. Bpt subfamily.</text>
</comment>
<evidence type="ECO:0000313" key="7">
    <source>
        <dbReference type="EMBL" id="MDM7858037.1"/>
    </source>
</evidence>
<keyword evidence="3 4" id="KW-0012">Acyltransferase</keyword>
<dbReference type="HAMAP" id="MF_00689">
    <property type="entry name" value="Bpt"/>
    <property type="match status" value="1"/>
</dbReference>
<evidence type="ECO:0000313" key="8">
    <source>
        <dbReference type="Proteomes" id="UP001241056"/>
    </source>
</evidence>
<accession>A0ABT7SPC1</accession>
<comment type="function">
    <text evidence="4">Functions in the N-end rule pathway of protein degradation where it conjugates Leu from its aminoacyl-tRNA to the N-termini of proteins containing an N-terminal aspartate or glutamate.</text>
</comment>
<feature type="domain" description="N-end aminoacyl transferase N-terminal" evidence="5">
    <location>
        <begin position="15"/>
        <end position="84"/>
    </location>
</feature>
<proteinExistence type="inferred from homology"/>
<evidence type="ECO:0000259" key="5">
    <source>
        <dbReference type="Pfam" id="PF04376"/>
    </source>
</evidence>
<dbReference type="InterPro" id="IPR017138">
    <property type="entry name" value="Asp_Glu_LeuTrfase"/>
</dbReference>
<dbReference type="PANTHER" id="PTHR21367:SF1">
    <property type="entry name" value="ARGINYL-TRNA--PROTEIN TRANSFERASE 1"/>
    <property type="match status" value="1"/>
</dbReference>
<evidence type="ECO:0000256" key="4">
    <source>
        <dbReference type="HAMAP-Rule" id="MF_00689"/>
    </source>
</evidence>
<keyword evidence="1 4" id="KW-0963">Cytoplasm</keyword>
<name>A0ABT7SPC1_9GAMM</name>
<dbReference type="PIRSF" id="PIRSF037208">
    <property type="entry name" value="ATE_pro_prd"/>
    <property type="match status" value="1"/>
</dbReference>
<dbReference type="InterPro" id="IPR007471">
    <property type="entry name" value="N-end_Aminoacyl_Trfase_N"/>
</dbReference>
<dbReference type="Proteomes" id="UP001241056">
    <property type="component" value="Unassembled WGS sequence"/>
</dbReference>
<organism evidence="7 8">
    <name type="scientific">Thiopseudomonas acetoxidans</name>
    <dbReference type="NCBI Taxonomy" id="3041622"/>
    <lineage>
        <taxon>Bacteria</taxon>
        <taxon>Pseudomonadati</taxon>
        <taxon>Pseudomonadota</taxon>
        <taxon>Gammaproteobacteria</taxon>
        <taxon>Pseudomonadales</taxon>
        <taxon>Pseudomonadaceae</taxon>
        <taxon>Thiopseudomonas</taxon>
    </lineage>
</organism>
<reference evidence="7 8" key="1">
    <citation type="submission" date="2023-06" db="EMBL/GenBank/DDBJ databases">
        <title>Thiopseudomonas sp. CY1220 draft genome sequence.</title>
        <authorList>
            <person name="Zhao G."/>
            <person name="An M."/>
        </authorList>
    </citation>
    <scope>NUCLEOTIDE SEQUENCE [LARGE SCALE GENOMIC DNA]</scope>
    <source>
        <strain evidence="7 8">CY1220</strain>
    </source>
</reference>
<evidence type="ECO:0000256" key="1">
    <source>
        <dbReference type="ARBA" id="ARBA00022490"/>
    </source>
</evidence>
<dbReference type="InterPro" id="IPR016181">
    <property type="entry name" value="Acyl_CoA_acyltransferase"/>
</dbReference>
<evidence type="ECO:0000256" key="2">
    <source>
        <dbReference type="ARBA" id="ARBA00022679"/>
    </source>
</evidence>
<comment type="catalytic activity">
    <reaction evidence="4">
        <text>N-terminal L-glutamyl-[protein] + L-leucyl-tRNA(Leu) = N-terminal L-leucyl-L-glutamyl-[protein] + tRNA(Leu) + H(+)</text>
        <dbReference type="Rhea" id="RHEA:50412"/>
        <dbReference type="Rhea" id="RHEA-COMP:9613"/>
        <dbReference type="Rhea" id="RHEA-COMP:9622"/>
        <dbReference type="Rhea" id="RHEA-COMP:12664"/>
        <dbReference type="Rhea" id="RHEA-COMP:12668"/>
        <dbReference type="ChEBI" id="CHEBI:15378"/>
        <dbReference type="ChEBI" id="CHEBI:64721"/>
        <dbReference type="ChEBI" id="CHEBI:78442"/>
        <dbReference type="ChEBI" id="CHEBI:78494"/>
        <dbReference type="ChEBI" id="CHEBI:133041"/>
        <dbReference type="EC" id="2.3.2.29"/>
    </reaction>
</comment>
<comment type="subcellular location">
    <subcellularLocation>
        <location evidence="4">Cytoplasm</location>
    </subcellularLocation>
</comment>
<dbReference type="InterPro" id="IPR030700">
    <property type="entry name" value="N-end_Aminoacyl_Trfase"/>
</dbReference>
<dbReference type="EC" id="2.3.2.29" evidence="4"/>
<dbReference type="NCBIfam" id="NF002342">
    <property type="entry name" value="PRK01305.1-3"/>
    <property type="match status" value="1"/>
</dbReference>
<dbReference type="RefSeq" id="WP_289410698.1">
    <property type="nucleotide sequence ID" value="NZ_JAUCDY010000007.1"/>
</dbReference>
<dbReference type="GO" id="GO:0004057">
    <property type="term" value="F:arginyl-tRNA--protein transferase activity"/>
    <property type="evidence" value="ECO:0007669"/>
    <property type="project" value="UniProtKB-EC"/>
</dbReference>
<comment type="caution">
    <text evidence="7">The sequence shown here is derived from an EMBL/GenBank/DDBJ whole genome shotgun (WGS) entry which is preliminary data.</text>
</comment>
<dbReference type="PANTHER" id="PTHR21367">
    <property type="entry name" value="ARGININE-TRNA-PROTEIN TRANSFERASE 1"/>
    <property type="match status" value="1"/>
</dbReference>
<dbReference type="Pfam" id="PF04376">
    <property type="entry name" value="ATE_N"/>
    <property type="match status" value="1"/>
</dbReference>
<sequence>MNNSQKLPLFLTQVQTCSYLEEESQSLCLDPQAPINASIFSVLSEQGFRRSGQFIYRPHCPACNACVPVRVPVASFTPNKQQQRVLKRGAQLTVTEHQPRFTYEYFKLYQRYIEQRHADGEMYPANIEQFQSFLSYPLPFARFFEFRLKQRLLAVAVTDVLDDGLSAVYSFFEPEEKYFSLGRYAILWQIAHAQQLGLTHLYLGYWIKDCAKMNYKTQYQPIEGFIDEQWQRL</sequence>
<dbReference type="NCBIfam" id="NF002341">
    <property type="entry name" value="PRK01305.1-1"/>
    <property type="match status" value="1"/>
</dbReference>
<dbReference type="NCBIfam" id="NF002345">
    <property type="entry name" value="PRK01305.2-2"/>
    <property type="match status" value="1"/>
</dbReference>
<dbReference type="EMBL" id="JAUCDY010000007">
    <property type="protein sequence ID" value="MDM7858037.1"/>
    <property type="molecule type" value="Genomic_DNA"/>
</dbReference>
<dbReference type="SUPFAM" id="SSF55729">
    <property type="entry name" value="Acyl-CoA N-acyltransferases (Nat)"/>
    <property type="match status" value="1"/>
</dbReference>
<comment type="catalytic activity">
    <reaction evidence="4">
        <text>N-terminal L-aspartyl-[protein] + L-leucyl-tRNA(Leu) = N-terminal L-leucyl-L-aspartyl-[protein] + tRNA(Leu) + H(+)</text>
        <dbReference type="Rhea" id="RHEA:50420"/>
        <dbReference type="Rhea" id="RHEA-COMP:9613"/>
        <dbReference type="Rhea" id="RHEA-COMP:9622"/>
        <dbReference type="Rhea" id="RHEA-COMP:12669"/>
        <dbReference type="Rhea" id="RHEA-COMP:12674"/>
        <dbReference type="ChEBI" id="CHEBI:15378"/>
        <dbReference type="ChEBI" id="CHEBI:64720"/>
        <dbReference type="ChEBI" id="CHEBI:78442"/>
        <dbReference type="ChEBI" id="CHEBI:78494"/>
        <dbReference type="ChEBI" id="CHEBI:133042"/>
        <dbReference type="EC" id="2.3.2.29"/>
    </reaction>
</comment>
<gene>
    <name evidence="4" type="primary">bpt</name>
    <name evidence="7" type="ORF">QEZ41_07075</name>
</gene>
<protein>
    <recommendedName>
        <fullName evidence="4">Aspartate/glutamate leucyltransferase</fullName>
        <ecNumber evidence="4">2.3.2.29</ecNumber>
    </recommendedName>
</protein>
<dbReference type="NCBIfam" id="NF002346">
    <property type="entry name" value="PRK01305.2-3"/>
    <property type="match status" value="1"/>
</dbReference>
<dbReference type="InterPro" id="IPR007472">
    <property type="entry name" value="N-end_Aminoacyl_Trfase_C"/>
</dbReference>
<keyword evidence="2 4" id="KW-0808">Transferase</keyword>
<evidence type="ECO:0000256" key="3">
    <source>
        <dbReference type="ARBA" id="ARBA00023315"/>
    </source>
</evidence>
<evidence type="ECO:0000259" key="6">
    <source>
        <dbReference type="Pfam" id="PF04377"/>
    </source>
</evidence>
<keyword evidence="8" id="KW-1185">Reference proteome</keyword>
<dbReference type="Pfam" id="PF04377">
    <property type="entry name" value="ATE_C"/>
    <property type="match status" value="1"/>
</dbReference>